<dbReference type="Pfam" id="PF07715">
    <property type="entry name" value="Plug"/>
    <property type="match status" value="1"/>
</dbReference>
<feature type="domain" description="TonB-dependent receptor-like beta-barrel" evidence="7">
    <location>
        <begin position="455"/>
        <end position="1044"/>
    </location>
</feature>
<name>A0ABR9GDB7_9GAMM</name>
<reference evidence="9 10" key="1">
    <citation type="submission" date="2020-09" db="EMBL/GenBank/DDBJ databases">
        <title>Dyella sp. 7MK23 isolated from forest soil.</title>
        <authorList>
            <person name="Fu J."/>
        </authorList>
    </citation>
    <scope>NUCLEOTIDE SEQUENCE [LARGE SCALE GENOMIC DNA]</scope>
    <source>
        <strain evidence="9 10">7MK23</strain>
    </source>
</reference>
<dbReference type="InterPro" id="IPR012910">
    <property type="entry name" value="Plug_dom"/>
</dbReference>
<dbReference type="PANTHER" id="PTHR40980:SF3">
    <property type="entry name" value="TONB-DEPENDENT RECEPTOR-LIKE BETA-BARREL DOMAIN-CONTAINING PROTEIN"/>
    <property type="match status" value="1"/>
</dbReference>
<evidence type="ECO:0000259" key="8">
    <source>
        <dbReference type="Pfam" id="PF07715"/>
    </source>
</evidence>
<evidence type="ECO:0000256" key="4">
    <source>
        <dbReference type="RuleBase" id="RU003357"/>
    </source>
</evidence>
<dbReference type="Pfam" id="PF00593">
    <property type="entry name" value="TonB_dep_Rec_b-barrel"/>
    <property type="match status" value="1"/>
</dbReference>
<comment type="subcellular location">
    <subcellularLocation>
        <location evidence="1 4">Cell outer membrane</location>
    </subcellularLocation>
</comment>
<dbReference type="InterPro" id="IPR036942">
    <property type="entry name" value="Beta-barrel_TonB_sf"/>
</dbReference>
<dbReference type="Proteomes" id="UP000651010">
    <property type="component" value="Unassembled WGS sequence"/>
</dbReference>
<evidence type="ECO:0000256" key="6">
    <source>
        <dbReference type="SAM" id="SignalP"/>
    </source>
</evidence>
<accession>A0ABR9GDB7</accession>
<keyword evidence="3" id="KW-0998">Cell outer membrane</keyword>
<feature type="region of interest" description="Disordered" evidence="5">
    <location>
        <begin position="35"/>
        <end position="66"/>
    </location>
</feature>
<evidence type="ECO:0000256" key="1">
    <source>
        <dbReference type="ARBA" id="ARBA00004442"/>
    </source>
</evidence>
<keyword evidence="6" id="KW-0732">Signal</keyword>
<evidence type="ECO:0000259" key="7">
    <source>
        <dbReference type="Pfam" id="PF00593"/>
    </source>
</evidence>
<dbReference type="Gene3D" id="2.170.130.10">
    <property type="entry name" value="TonB-dependent receptor, plug domain"/>
    <property type="match status" value="1"/>
</dbReference>
<feature type="signal peptide" evidence="6">
    <location>
        <begin position="1"/>
        <end position="35"/>
    </location>
</feature>
<dbReference type="InterPro" id="IPR010104">
    <property type="entry name" value="TonB_rcpt_bac"/>
</dbReference>
<feature type="compositionally biased region" description="Basic and acidic residues" evidence="5">
    <location>
        <begin position="54"/>
        <end position="66"/>
    </location>
</feature>
<dbReference type="Gene3D" id="2.40.170.20">
    <property type="entry name" value="TonB-dependent receptor, beta-barrel domain"/>
    <property type="match status" value="1"/>
</dbReference>
<dbReference type="EMBL" id="JACZZA010000011">
    <property type="protein sequence ID" value="MBE1162022.1"/>
    <property type="molecule type" value="Genomic_DNA"/>
</dbReference>
<dbReference type="PANTHER" id="PTHR40980">
    <property type="entry name" value="PLUG DOMAIN-CONTAINING PROTEIN"/>
    <property type="match status" value="1"/>
</dbReference>
<dbReference type="InterPro" id="IPR037066">
    <property type="entry name" value="Plug_dom_sf"/>
</dbReference>
<feature type="chain" id="PRO_5045990688" evidence="6">
    <location>
        <begin position="36"/>
        <end position="1081"/>
    </location>
</feature>
<evidence type="ECO:0000256" key="3">
    <source>
        <dbReference type="ARBA" id="ARBA00023237"/>
    </source>
</evidence>
<keyword evidence="9" id="KW-0675">Receptor</keyword>
<evidence type="ECO:0000313" key="9">
    <source>
        <dbReference type="EMBL" id="MBE1162022.1"/>
    </source>
</evidence>
<keyword evidence="2 4" id="KW-0472">Membrane</keyword>
<dbReference type="SUPFAM" id="SSF56935">
    <property type="entry name" value="Porins"/>
    <property type="match status" value="1"/>
</dbReference>
<evidence type="ECO:0000256" key="5">
    <source>
        <dbReference type="SAM" id="MobiDB-lite"/>
    </source>
</evidence>
<comment type="similarity">
    <text evidence="4">Belongs to the TonB-dependent receptor family.</text>
</comment>
<proteinExistence type="inferred from homology"/>
<dbReference type="NCBIfam" id="TIGR01782">
    <property type="entry name" value="TonB-Xanth-Caul"/>
    <property type="match status" value="1"/>
</dbReference>
<comment type="caution">
    <text evidence="9">The sequence shown here is derived from an EMBL/GenBank/DDBJ whole genome shotgun (WGS) entry which is preliminary data.</text>
</comment>
<sequence>MKKQSTYSPARSSSQPCRLSFAIAMTLFAAGQLHAQTDQAAPPSSDQAAPAKTKPADKKKDATATADEKEAKLLNGLTVNGYSSSLNRAQEIKRYADTVVDAISAQDAGSLPDTSVTEALQRVPGVAVSAFGVAADPDHFSIQGSDISLQGLPYTSTLFNGREVFSAGGGQGLNFFTVSPELIGSVVVSKNQTADMIEGGIAGSIDLNTRKPFDSKKDTQASITVGDYWGSLDKKSTPQISGLFSHNWNTEIGRFGVLLNVAYDRIDQQDNAISLVDFQRRCDGCSLPSGRTDDYPGLAPGQYAYVPVGGDIRVQDETSARFGHVLSAQWESPDKAWQATLEWDRASDTETTYEHTLQASTDGCAFAQSLAGCAVPLAGTTPTYDSNGVFQSGIISGAPGTSTFLPITYGGVPTQLDSTAFRNRYITNDYSFNLKWNVNDRLHLSADVQDTNSTYNNFYYYIRQLTQANWDIALHGNNVPSVSLLSPNPNETAAQYYANPNNSYWAAAQDHFANSWGNQRTLRLDGTFDVDSGFLDNLQFGVRHSDQREVVQNSAYNYEAISSPYGQNAVTAADTPGATSLYNLNLQGFSNGNFGGLTAPYFNLNPLTQFQQAVAIIQQINKQAMAMNPPGSVGPYYTLTQRPLYVANDVFVPGTFYLPQEVASNEEKTNAAYVRLNFGNDNTDFLSGLQITGNVGLRYVHTQDDASGYLVLPNQAAVLNGVSIAQYCLNQTKGGATAAPGTFCALTSAQQQQYINFANGGYTPISASSSYGNWLPSFNLSVGWTSDLITRFAYSKSVYRPTLDQLQAGQSISGLLPYGTNGSTAPTVGNGYSASNPYLKPITAHNFDITQEWYFGHAGSISAMLFYKQLNNTIQTITSVVDTTVTNNGVTYPEQYTTGLANLNQKGSVSGVELAYQQKYDFLPGWLSGFGTQTNYTYIRPHNLSYGSTDFCPSGYAPPTQCINQLKLPPYELSRNTYNFTMYYEKGPLSTRLAYNWRSKYLITGVEADYPFLPVMADSQGQLDASIIYAINDHVKVSLQAANILNSTFKTREIVNTGGLSVPKGFFRDDTRYNLSVRADF</sequence>
<feature type="domain" description="TonB-dependent receptor plug" evidence="8">
    <location>
        <begin position="97"/>
        <end position="203"/>
    </location>
</feature>
<keyword evidence="4" id="KW-0798">TonB box</keyword>
<organism evidence="9 10">
    <name type="scientific">Dyella acidiphila</name>
    <dbReference type="NCBI Taxonomy" id="2775866"/>
    <lineage>
        <taxon>Bacteria</taxon>
        <taxon>Pseudomonadati</taxon>
        <taxon>Pseudomonadota</taxon>
        <taxon>Gammaproteobacteria</taxon>
        <taxon>Lysobacterales</taxon>
        <taxon>Rhodanobacteraceae</taxon>
        <taxon>Dyella</taxon>
    </lineage>
</organism>
<feature type="compositionally biased region" description="Low complexity" evidence="5">
    <location>
        <begin position="38"/>
        <end position="53"/>
    </location>
</feature>
<dbReference type="RefSeq" id="WP_192556858.1">
    <property type="nucleotide sequence ID" value="NZ_JACZZA010000011.1"/>
</dbReference>
<evidence type="ECO:0000256" key="2">
    <source>
        <dbReference type="ARBA" id="ARBA00023136"/>
    </source>
</evidence>
<dbReference type="InterPro" id="IPR000531">
    <property type="entry name" value="Beta-barrel_TonB"/>
</dbReference>
<keyword evidence="10" id="KW-1185">Reference proteome</keyword>
<evidence type="ECO:0000313" key="10">
    <source>
        <dbReference type="Proteomes" id="UP000651010"/>
    </source>
</evidence>
<protein>
    <submittedName>
        <fullName evidence="9">TonB-dependent receptor</fullName>
    </submittedName>
</protein>
<gene>
    <name evidence="9" type="ORF">IGX34_16685</name>
</gene>